<feature type="transmembrane region" description="Helical" evidence="2">
    <location>
        <begin position="233"/>
        <end position="253"/>
    </location>
</feature>
<keyword evidence="2" id="KW-1133">Transmembrane helix</keyword>
<name>A0A4R0RAN9_9APHY</name>
<dbReference type="PANTHER" id="PTHR40465:SF1">
    <property type="entry name" value="DUF6534 DOMAIN-CONTAINING PROTEIN"/>
    <property type="match status" value="1"/>
</dbReference>
<evidence type="ECO:0000313" key="4">
    <source>
        <dbReference type="EMBL" id="TCD64981.1"/>
    </source>
</evidence>
<evidence type="ECO:0000259" key="3">
    <source>
        <dbReference type="Pfam" id="PF20152"/>
    </source>
</evidence>
<protein>
    <recommendedName>
        <fullName evidence="3">DUF6534 domain-containing protein</fullName>
    </recommendedName>
</protein>
<sequence>MSVTGAASGVPPNFALLTGPPLLGYLFDWGLFGVLTVQTYIYYIAFPDDTWQRKSVVCTAYFLETTQVILATHDAFRVYGSGWGVVPELDKIGLLWLNTPLFAGLISCLNQLFYAHRIYALSSKLVPAPADGTNSLMQGATTGGNGVASTAISVIAITQATVGVYGSIRVLLVGRLSLLPTTAIIYRLAIVWLGGAALCDSIITCCMLYYLYKARRRTTFRRITTPLTRLIKLTVETGFICAAVGIASLILFIVSPHTFIYTACMATIGKLYSNCLLAVLNSRVRILNGRNGIEIEDTMSFFYTPTNGPVSIERTNDRAHTRSHQSRFSEVESQDDAATATMETKD</sequence>
<feature type="domain" description="DUF6534" evidence="3">
    <location>
        <begin position="196"/>
        <end position="284"/>
    </location>
</feature>
<organism evidence="4 5">
    <name type="scientific">Steccherinum ochraceum</name>
    <dbReference type="NCBI Taxonomy" id="92696"/>
    <lineage>
        <taxon>Eukaryota</taxon>
        <taxon>Fungi</taxon>
        <taxon>Dikarya</taxon>
        <taxon>Basidiomycota</taxon>
        <taxon>Agaricomycotina</taxon>
        <taxon>Agaricomycetes</taxon>
        <taxon>Polyporales</taxon>
        <taxon>Steccherinaceae</taxon>
        <taxon>Steccherinum</taxon>
    </lineage>
</organism>
<dbReference type="OrthoDB" id="2536347at2759"/>
<evidence type="ECO:0000256" key="1">
    <source>
        <dbReference type="SAM" id="MobiDB-lite"/>
    </source>
</evidence>
<evidence type="ECO:0000256" key="2">
    <source>
        <dbReference type="SAM" id="Phobius"/>
    </source>
</evidence>
<dbReference type="InterPro" id="IPR045339">
    <property type="entry name" value="DUF6534"/>
</dbReference>
<dbReference type="EMBL" id="RWJN01000205">
    <property type="protein sequence ID" value="TCD64981.1"/>
    <property type="molecule type" value="Genomic_DNA"/>
</dbReference>
<feature type="transmembrane region" description="Helical" evidence="2">
    <location>
        <begin position="259"/>
        <end position="280"/>
    </location>
</feature>
<dbReference type="PANTHER" id="PTHR40465">
    <property type="entry name" value="CHROMOSOME 1, WHOLE GENOME SHOTGUN SEQUENCE"/>
    <property type="match status" value="1"/>
</dbReference>
<dbReference type="Pfam" id="PF20152">
    <property type="entry name" value="DUF6534"/>
    <property type="match status" value="1"/>
</dbReference>
<dbReference type="AlphaFoldDB" id="A0A4R0RAN9"/>
<comment type="caution">
    <text evidence="4">The sequence shown here is derived from an EMBL/GenBank/DDBJ whole genome shotgun (WGS) entry which is preliminary data.</text>
</comment>
<reference evidence="4 5" key="1">
    <citation type="submission" date="2018-11" db="EMBL/GenBank/DDBJ databases">
        <title>Genome assembly of Steccherinum ochraceum LE-BIN_3174, the white-rot fungus of the Steccherinaceae family (The Residual Polyporoid clade, Polyporales, Basidiomycota).</title>
        <authorList>
            <person name="Fedorova T.V."/>
            <person name="Glazunova O.A."/>
            <person name="Landesman E.O."/>
            <person name="Moiseenko K.V."/>
            <person name="Psurtseva N.V."/>
            <person name="Savinova O.S."/>
            <person name="Shakhova N.V."/>
            <person name="Tyazhelova T.V."/>
            <person name="Vasina D.V."/>
        </authorList>
    </citation>
    <scope>NUCLEOTIDE SEQUENCE [LARGE SCALE GENOMIC DNA]</scope>
    <source>
        <strain evidence="4 5">LE-BIN_3174</strain>
    </source>
</reference>
<keyword evidence="2" id="KW-0472">Membrane</keyword>
<dbReference type="Proteomes" id="UP000292702">
    <property type="component" value="Unassembled WGS sequence"/>
</dbReference>
<feature type="transmembrane region" description="Helical" evidence="2">
    <location>
        <begin position="22"/>
        <end position="45"/>
    </location>
</feature>
<feature type="region of interest" description="Disordered" evidence="1">
    <location>
        <begin position="316"/>
        <end position="346"/>
    </location>
</feature>
<proteinExistence type="predicted"/>
<keyword evidence="5" id="KW-1185">Reference proteome</keyword>
<feature type="transmembrane region" description="Helical" evidence="2">
    <location>
        <begin position="184"/>
        <end position="212"/>
    </location>
</feature>
<evidence type="ECO:0000313" key="5">
    <source>
        <dbReference type="Proteomes" id="UP000292702"/>
    </source>
</evidence>
<accession>A0A4R0RAN9</accession>
<gene>
    <name evidence="4" type="ORF">EIP91_003394</name>
</gene>
<keyword evidence="2" id="KW-0812">Transmembrane</keyword>